<feature type="transmembrane region" description="Helical" evidence="10">
    <location>
        <begin position="97"/>
        <end position="118"/>
    </location>
</feature>
<keyword evidence="5 10" id="KW-0472">Membrane</keyword>
<evidence type="ECO:0000256" key="10">
    <source>
        <dbReference type="HAMAP-Rule" id="MF_00454"/>
    </source>
</evidence>
<evidence type="ECO:0000256" key="9">
    <source>
        <dbReference type="ARBA" id="ARBA00049940"/>
    </source>
</evidence>
<evidence type="ECO:0000256" key="2">
    <source>
        <dbReference type="ARBA" id="ARBA00022475"/>
    </source>
</evidence>
<keyword evidence="4 10" id="KW-1133">Transmembrane helix</keyword>
<evidence type="ECO:0000256" key="1">
    <source>
        <dbReference type="ARBA" id="ARBA00004651"/>
    </source>
</evidence>
<dbReference type="GO" id="GO:0046872">
    <property type="term" value="F:metal ion binding"/>
    <property type="evidence" value="ECO:0007669"/>
    <property type="project" value="UniProtKB-KW"/>
</dbReference>
<proteinExistence type="inferred from homology"/>
<keyword evidence="12" id="KW-1185">Reference proteome</keyword>
<dbReference type="PANTHER" id="PTHR28259">
    <property type="entry name" value="FLUORIDE EXPORT PROTEIN 1-RELATED"/>
    <property type="match status" value="1"/>
</dbReference>
<comment type="subcellular location">
    <subcellularLocation>
        <location evidence="1 10">Cell membrane</location>
        <topology evidence="1 10">Multi-pass membrane protein</topology>
    </subcellularLocation>
</comment>
<evidence type="ECO:0000313" key="11">
    <source>
        <dbReference type="EMBL" id="MZP43915.1"/>
    </source>
</evidence>
<evidence type="ECO:0000256" key="8">
    <source>
        <dbReference type="ARBA" id="ARBA00035585"/>
    </source>
</evidence>
<gene>
    <name evidence="10 11" type="primary">crcB</name>
    <name evidence="10" type="synonym">fluC</name>
    <name evidence="11" type="ORF">GTO89_12830</name>
</gene>
<sequence length="136" mass="14266">MNAIAVAIGGFLGALARFFMGTWMAPLADQTGFPWGTLTINLLGAFVLAFFLTVAMEVVAIKPALRLGFATGFLGAFTTFSTFALESVRMLEAGEAALAGAYVLSSLVLGVLVSALGTRGARMMKENRPAALEVDR</sequence>
<feature type="transmembrane region" description="Helical" evidence="10">
    <location>
        <begin position="32"/>
        <end position="55"/>
    </location>
</feature>
<comment type="function">
    <text evidence="9 10">Fluoride-specific ion channel. Important for reducing fluoride concentration in the cell, thus reducing its toxicity.</text>
</comment>
<dbReference type="Pfam" id="PF02537">
    <property type="entry name" value="CRCB"/>
    <property type="match status" value="1"/>
</dbReference>
<dbReference type="NCBIfam" id="TIGR00494">
    <property type="entry name" value="crcB"/>
    <property type="match status" value="1"/>
</dbReference>
<evidence type="ECO:0000256" key="3">
    <source>
        <dbReference type="ARBA" id="ARBA00022692"/>
    </source>
</evidence>
<dbReference type="PANTHER" id="PTHR28259:SF1">
    <property type="entry name" value="FLUORIDE EXPORT PROTEIN 1-RELATED"/>
    <property type="match status" value="1"/>
</dbReference>
<comment type="similarity">
    <text evidence="7 10">Belongs to the fluoride channel Fluc/FEX (TC 1.A.43) family.</text>
</comment>
<evidence type="ECO:0000256" key="7">
    <source>
        <dbReference type="ARBA" id="ARBA00035120"/>
    </source>
</evidence>
<evidence type="ECO:0000256" key="4">
    <source>
        <dbReference type="ARBA" id="ARBA00022989"/>
    </source>
</evidence>
<comment type="caution">
    <text evidence="11">The sequence shown here is derived from an EMBL/GenBank/DDBJ whole genome shotgun (WGS) entry which is preliminary data.</text>
</comment>
<dbReference type="AlphaFoldDB" id="A0A845LHL8"/>
<keyword evidence="6 10" id="KW-0407">Ion channel</keyword>
<dbReference type="RefSeq" id="WP_161262484.1">
    <property type="nucleotide sequence ID" value="NZ_JAFBDC010000010.1"/>
</dbReference>
<organism evidence="11 12">
    <name type="scientific">Heliomicrobium gestii</name>
    <name type="common">Heliobacterium gestii</name>
    <dbReference type="NCBI Taxonomy" id="2699"/>
    <lineage>
        <taxon>Bacteria</taxon>
        <taxon>Bacillati</taxon>
        <taxon>Bacillota</taxon>
        <taxon>Clostridia</taxon>
        <taxon>Eubacteriales</taxon>
        <taxon>Heliobacteriaceae</taxon>
        <taxon>Heliomicrobium</taxon>
    </lineage>
</organism>
<evidence type="ECO:0000313" key="12">
    <source>
        <dbReference type="Proteomes" id="UP000471031"/>
    </source>
</evidence>
<protein>
    <recommendedName>
        <fullName evidence="10">Fluoride-specific ion channel FluC</fullName>
    </recommendedName>
</protein>
<comment type="catalytic activity">
    <reaction evidence="8">
        <text>fluoride(in) = fluoride(out)</text>
        <dbReference type="Rhea" id="RHEA:76159"/>
        <dbReference type="ChEBI" id="CHEBI:17051"/>
    </reaction>
    <physiologicalReaction direction="left-to-right" evidence="8">
        <dbReference type="Rhea" id="RHEA:76160"/>
    </physiologicalReaction>
</comment>
<keyword evidence="10" id="KW-0406">Ion transport</keyword>
<dbReference type="Proteomes" id="UP000471031">
    <property type="component" value="Unassembled WGS sequence"/>
</dbReference>
<evidence type="ECO:0000256" key="6">
    <source>
        <dbReference type="ARBA" id="ARBA00023303"/>
    </source>
</evidence>
<dbReference type="EMBL" id="WXEX01000011">
    <property type="protein sequence ID" value="MZP43915.1"/>
    <property type="molecule type" value="Genomic_DNA"/>
</dbReference>
<dbReference type="GO" id="GO:0062054">
    <property type="term" value="F:fluoride channel activity"/>
    <property type="evidence" value="ECO:0007669"/>
    <property type="project" value="UniProtKB-UniRule"/>
</dbReference>
<feature type="binding site" evidence="10">
    <location>
        <position position="78"/>
    </location>
    <ligand>
        <name>Na(+)</name>
        <dbReference type="ChEBI" id="CHEBI:29101"/>
        <note>structural</note>
    </ligand>
</feature>
<name>A0A845LHL8_HELGE</name>
<feature type="transmembrane region" description="Helical" evidence="10">
    <location>
        <begin position="67"/>
        <end position="85"/>
    </location>
</feature>
<keyword evidence="2 10" id="KW-1003">Cell membrane</keyword>
<evidence type="ECO:0000256" key="5">
    <source>
        <dbReference type="ARBA" id="ARBA00023136"/>
    </source>
</evidence>
<keyword evidence="10" id="KW-0813">Transport</keyword>
<dbReference type="GO" id="GO:0140114">
    <property type="term" value="P:cellular detoxification of fluoride"/>
    <property type="evidence" value="ECO:0007669"/>
    <property type="project" value="UniProtKB-UniRule"/>
</dbReference>
<reference evidence="11 12" key="1">
    <citation type="submission" date="2020-01" db="EMBL/GenBank/DDBJ databases">
        <title>Whole genome sequence of Heliobacterium gestii DSM 11169.</title>
        <authorList>
            <person name="Kyndt J.A."/>
            <person name="Meyer T.E."/>
        </authorList>
    </citation>
    <scope>NUCLEOTIDE SEQUENCE [LARGE SCALE GENOMIC DNA]</scope>
    <source>
        <strain evidence="11 12">DSM 11169</strain>
    </source>
</reference>
<feature type="binding site" evidence="10">
    <location>
        <position position="75"/>
    </location>
    <ligand>
        <name>Na(+)</name>
        <dbReference type="ChEBI" id="CHEBI:29101"/>
        <note>structural</note>
    </ligand>
</feature>
<dbReference type="InterPro" id="IPR003691">
    <property type="entry name" value="FluC"/>
</dbReference>
<accession>A0A845LHL8</accession>
<keyword evidence="10" id="KW-0915">Sodium</keyword>
<keyword evidence="10" id="KW-0479">Metal-binding</keyword>
<keyword evidence="3 10" id="KW-0812">Transmembrane</keyword>
<dbReference type="OrthoDB" id="9815830at2"/>
<dbReference type="HAMAP" id="MF_00454">
    <property type="entry name" value="FluC"/>
    <property type="match status" value="1"/>
</dbReference>
<dbReference type="GO" id="GO:0005886">
    <property type="term" value="C:plasma membrane"/>
    <property type="evidence" value="ECO:0007669"/>
    <property type="project" value="UniProtKB-SubCell"/>
</dbReference>
<comment type="activity regulation">
    <text evidence="10">Na(+) is not transported, but it plays an essential structural role and its presence is essential for fluoride channel function.</text>
</comment>